<dbReference type="AlphaFoldDB" id="G2XQ26"/>
<dbReference type="Proteomes" id="UP000008177">
    <property type="component" value="Unplaced contigs"/>
</dbReference>
<name>G2XQ26_BOTF4</name>
<protein>
    <submittedName>
        <fullName evidence="1">Uncharacterized protein</fullName>
    </submittedName>
</protein>
<evidence type="ECO:0000313" key="1">
    <source>
        <dbReference type="EMBL" id="CCD42914.1"/>
    </source>
</evidence>
<proteinExistence type="predicted"/>
<evidence type="ECO:0000313" key="2">
    <source>
        <dbReference type="Proteomes" id="UP000008177"/>
    </source>
</evidence>
<reference evidence="2" key="1">
    <citation type="journal article" date="2011" name="PLoS Genet.">
        <title>Genomic analysis of the necrotrophic fungal pathogens Sclerotinia sclerotiorum and Botrytis cinerea.</title>
        <authorList>
            <person name="Amselem J."/>
            <person name="Cuomo C.A."/>
            <person name="van Kan J.A."/>
            <person name="Viaud M."/>
            <person name="Benito E.P."/>
            <person name="Couloux A."/>
            <person name="Coutinho P.M."/>
            <person name="de Vries R.P."/>
            <person name="Dyer P.S."/>
            <person name="Fillinger S."/>
            <person name="Fournier E."/>
            <person name="Gout L."/>
            <person name="Hahn M."/>
            <person name="Kohn L."/>
            <person name="Lapalu N."/>
            <person name="Plummer K.M."/>
            <person name="Pradier J.M."/>
            <person name="Quevillon E."/>
            <person name="Sharon A."/>
            <person name="Simon A."/>
            <person name="ten Have A."/>
            <person name="Tudzynski B."/>
            <person name="Tudzynski P."/>
            <person name="Wincker P."/>
            <person name="Andrew M."/>
            <person name="Anthouard V."/>
            <person name="Beever R.E."/>
            <person name="Beffa R."/>
            <person name="Benoit I."/>
            <person name="Bouzid O."/>
            <person name="Brault B."/>
            <person name="Chen Z."/>
            <person name="Choquer M."/>
            <person name="Collemare J."/>
            <person name="Cotton P."/>
            <person name="Danchin E.G."/>
            <person name="Da Silva C."/>
            <person name="Gautier A."/>
            <person name="Giraud C."/>
            <person name="Giraud T."/>
            <person name="Gonzalez C."/>
            <person name="Grossetete S."/>
            <person name="Guldener U."/>
            <person name="Henrissat B."/>
            <person name="Howlett B.J."/>
            <person name="Kodira C."/>
            <person name="Kretschmer M."/>
            <person name="Lappartient A."/>
            <person name="Leroch M."/>
            <person name="Levis C."/>
            <person name="Mauceli E."/>
            <person name="Neuveglise C."/>
            <person name="Oeser B."/>
            <person name="Pearson M."/>
            <person name="Poulain J."/>
            <person name="Poussereau N."/>
            <person name="Quesneville H."/>
            <person name="Rascle C."/>
            <person name="Schumacher J."/>
            <person name="Segurens B."/>
            <person name="Sexton A."/>
            <person name="Silva E."/>
            <person name="Sirven C."/>
            <person name="Soanes D.M."/>
            <person name="Talbot N.J."/>
            <person name="Templeton M."/>
            <person name="Yandava C."/>
            <person name="Yarden O."/>
            <person name="Zeng Q."/>
            <person name="Rollins J.A."/>
            <person name="Lebrun M.H."/>
            <person name="Dickman M."/>
        </authorList>
    </citation>
    <scope>NUCLEOTIDE SEQUENCE [LARGE SCALE GENOMIC DNA]</scope>
    <source>
        <strain evidence="2">T4</strain>
    </source>
</reference>
<dbReference type="InParanoid" id="G2XQ26"/>
<dbReference type="EMBL" id="FQ790250">
    <property type="protein sequence ID" value="CCD42914.1"/>
    <property type="molecule type" value="Genomic_DNA"/>
</dbReference>
<organism evidence="1 2">
    <name type="scientific">Botryotinia fuckeliana (strain T4)</name>
    <name type="common">Noble rot fungus</name>
    <name type="synonym">Botrytis cinerea</name>
    <dbReference type="NCBI Taxonomy" id="999810"/>
    <lineage>
        <taxon>Eukaryota</taxon>
        <taxon>Fungi</taxon>
        <taxon>Dikarya</taxon>
        <taxon>Ascomycota</taxon>
        <taxon>Pezizomycotina</taxon>
        <taxon>Leotiomycetes</taxon>
        <taxon>Helotiales</taxon>
        <taxon>Sclerotiniaceae</taxon>
        <taxon>Botrytis</taxon>
    </lineage>
</organism>
<sequence length="57" mass="6538">MRSDSDEACNPYHDFTICRSRKSGVHQQVIQERPSRKSPTKMMVMVQNIISNTVSGR</sequence>
<dbReference type="HOGENOM" id="CLU_2996251_0_0_1"/>
<gene>
    <name evidence="1" type="ORF">BofuT4_uP072100.1</name>
</gene>
<accession>G2XQ26</accession>